<gene>
    <name evidence="1" type="ORF">OHA16_08980</name>
</gene>
<protein>
    <recommendedName>
        <fullName evidence="3">Transmembrane protein</fullName>
    </recommendedName>
</protein>
<evidence type="ECO:0000313" key="2">
    <source>
        <dbReference type="Proteomes" id="UP001432222"/>
    </source>
</evidence>
<sequence>MATNTRTMTFGVASVVVGIATATVVIRSAVGALAKAAPADVTTTTEHRCKPGEKDCKS</sequence>
<keyword evidence="2" id="KW-1185">Reference proteome</keyword>
<dbReference type="Proteomes" id="UP001432222">
    <property type="component" value="Chromosome"/>
</dbReference>
<evidence type="ECO:0000313" key="1">
    <source>
        <dbReference type="EMBL" id="WUQ83094.1"/>
    </source>
</evidence>
<organism evidence="1 2">
    <name type="scientific">Kitasatospora purpeofusca</name>
    <dbReference type="NCBI Taxonomy" id="67352"/>
    <lineage>
        <taxon>Bacteria</taxon>
        <taxon>Bacillati</taxon>
        <taxon>Actinomycetota</taxon>
        <taxon>Actinomycetes</taxon>
        <taxon>Kitasatosporales</taxon>
        <taxon>Streptomycetaceae</taxon>
        <taxon>Kitasatospora</taxon>
    </lineage>
</organism>
<reference evidence="1" key="1">
    <citation type="submission" date="2022-10" db="EMBL/GenBank/DDBJ databases">
        <title>The complete genomes of actinobacterial strains from the NBC collection.</title>
        <authorList>
            <person name="Joergensen T.S."/>
            <person name="Alvarez Arevalo M."/>
            <person name="Sterndorff E.B."/>
            <person name="Faurdal D."/>
            <person name="Vuksanovic O."/>
            <person name="Mourched A.-S."/>
            <person name="Charusanti P."/>
            <person name="Shaw S."/>
            <person name="Blin K."/>
            <person name="Weber T."/>
        </authorList>
    </citation>
    <scope>NUCLEOTIDE SEQUENCE</scope>
    <source>
        <strain evidence="1">NBC_00222</strain>
    </source>
</reference>
<name>A0ABZ1TX11_9ACTN</name>
<accession>A0ABZ1TX11</accession>
<dbReference type="RefSeq" id="WP_328954128.1">
    <property type="nucleotide sequence ID" value="NZ_CP108110.1"/>
</dbReference>
<evidence type="ECO:0008006" key="3">
    <source>
        <dbReference type="Google" id="ProtNLM"/>
    </source>
</evidence>
<dbReference type="EMBL" id="CP108110">
    <property type="protein sequence ID" value="WUQ83094.1"/>
    <property type="molecule type" value="Genomic_DNA"/>
</dbReference>
<proteinExistence type="predicted"/>